<evidence type="ECO:0000313" key="16">
    <source>
        <dbReference type="Proteomes" id="UP000708208"/>
    </source>
</evidence>
<keyword evidence="6" id="KW-0562">Pair-rule protein</keyword>
<feature type="region of interest" description="Disordered" evidence="13">
    <location>
        <begin position="1"/>
        <end position="44"/>
    </location>
</feature>
<evidence type="ECO:0000256" key="2">
    <source>
        <dbReference type="ARBA" id="ARBA00007354"/>
    </source>
</evidence>
<feature type="region of interest" description="Disordered" evidence="13">
    <location>
        <begin position="276"/>
        <end position="299"/>
    </location>
</feature>
<evidence type="ECO:0000256" key="6">
    <source>
        <dbReference type="ARBA" id="ARBA00022788"/>
    </source>
</evidence>
<comment type="caution">
    <text evidence="15">The sequence shown here is derived from an EMBL/GenBank/DDBJ whole genome shotgun (WGS) entry which is preliminary data.</text>
</comment>
<dbReference type="Pfam" id="PF18876">
    <property type="entry name" value="AFF4_CHD"/>
    <property type="match status" value="1"/>
</dbReference>
<comment type="subcellular location">
    <subcellularLocation>
        <location evidence="1">Nucleus</location>
    </subcellularLocation>
</comment>
<evidence type="ECO:0000256" key="1">
    <source>
        <dbReference type="ARBA" id="ARBA00004123"/>
    </source>
</evidence>
<feature type="compositionally biased region" description="Basic and acidic residues" evidence="13">
    <location>
        <begin position="569"/>
        <end position="584"/>
    </location>
</feature>
<evidence type="ECO:0000256" key="10">
    <source>
        <dbReference type="ARBA" id="ARBA00023242"/>
    </source>
</evidence>
<keyword evidence="7" id="KW-0805">Transcription regulation</keyword>
<feature type="region of interest" description="Disordered" evidence="13">
    <location>
        <begin position="311"/>
        <end position="878"/>
    </location>
</feature>
<keyword evidence="8" id="KW-0238">DNA-binding</keyword>
<feature type="compositionally biased region" description="Basic and acidic residues" evidence="13">
    <location>
        <begin position="796"/>
        <end position="806"/>
    </location>
</feature>
<reference evidence="15" key="1">
    <citation type="submission" date="2021-06" db="EMBL/GenBank/DDBJ databases">
        <authorList>
            <person name="Hodson N. C."/>
            <person name="Mongue J. A."/>
            <person name="Jaron S. K."/>
        </authorList>
    </citation>
    <scope>NUCLEOTIDE SEQUENCE</scope>
</reference>
<keyword evidence="10" id="KW-0539">Nucleus</keyword>
<dbReference type="InterPro" id="IPR007797">
    <property type="entry name" value="AF4/FMR2"/>
</dbReference>
<feature type="compositionally biased region" description="Low complexity" evidence="13">
    <location>
        <begin position="134"/>
        <end position="148"/>
    </location>
</feature>
<evidence type="ECO:0000256" key="4">
    <source>
        <dbReference type="ARBA" id="ARBA00022473"/>
    </source>
</evidence>
<dbReference type="GO" id="GO:0032783">
    <property type="term" value="C:super elongation complex"/>
    <property type="evidence" value="ECO:0007669"/>
    <property type="project" value="TreeGrafter"/>
</dbReference>
<feature type="compositionally biased region" description="Polar residues" evidence="13">
    <location>
        <begin position="153"/>
        <end position="167"/>
    </location>
</feature>
<proteinExistence type="inferred from homology"/>
<evidence type="ECO:0000256" key="7">
    <source>
        <dbReference type="ARBA" id="ARBA00023015"/>
    </source>
</evidence>
<evidence type="ECO:0000259" key="14">
    <source>
        <dbReference type="Pfam" id="PF18876"/>
    </source>
</evidence>
<feature type="domain" description="AF4/FMR2 C-terminal homology" evidence="14">
    <location>
        <begin position="952"/>
        <end position="1201"/>
    </location>
</feature>
<feature type="compositionally biased region" description="Low complexity" evidence="13">
    <location>
        <begin position="168"/>
        <end position="181"/>
    </location>
</feature>
<feature type="compositionally biased region" description="Polar residues" evidence="13">
    <location>
        <begin position="423"/>
        <end position="456"/>
    </location>
</feature>
<feature type="region of interest" description="Disordered" evidence="13">
    <location>
        <begin position="1082"/>
        <end position="1123"/>
    </location>
</feature>
<comment type="similarity">
    <text evidence="2">Belongs to the AF4 family.</text>
</comment>
<evidence type="ECO:0000256" key="12">
    <source>
        <dbReference type="ARBA" id="ARBA00032149"/>
    </source>
</evidence>
<dbReference type="InterPro" id="IPR043640">
    <property type="entry name" value="AF4/FMR2_CHD"/>
</dbReference>
<accession>A0A8J2JFW5</accession>
<dbReference type="OrthoDB" id="6382204at2759"/>
<keyword evidence="16" id="KW-1185">Reference proteome</keyword>
<dbReference type="GO" id="GO:0003677">
    <property type="term" value="F:DNA binding"/>
    <property type="evidence" value="ECO:0007669"/>
    <property type="project" value="UniProtKB-KW"/>
</dbReference>
<evidence type="ECO:0000256" key="13">
    <source>
        <dbReference type="SAM" id="MobiDB-lite"/>
    </source>
</evidence>
<feature type="compositionally biased region" description="Basic and acidic residues" evidence="13">
    <location>
        <begin position="861"/>
        <end position="875"/>
    </location>
</feature>
<evidence type="ECO:0000256" key="5">
    <source>
        <dbReference type="ARBA" id="ARBA00022553"/>
    </source>
</evidence>
<gene>
    <name evidence="15" type="ORF">AFUS01_LOCUS6661</name>
</gene>
<dbReference type="Pfam" id="PF05110">
    <property type="entry name" value="AF-4"/>
    <property type="match status" value="1"/>
</dbReference>
<feature type="compositionally biased region" description="Polar residues" evidence="13">
    <location>
        <begin position="713"/>
        <end position="732"/>
    </location>
</feature>
<feature type="compositionally biased region" description="Basic residues" evidence="13">
    <location>
        <begin position="687"/>
        <end position="700"/>
    </location>
</feature>
<evidence type="ECO:0000256" key="8">
    <source>
        <dbReference type="ARBA" id="ARBA00023125"/>
    </source>
</evidence>
<dbReference type="Proteomes" id="UP000708208">
    <property type="component" value="Unassembled WGS sequence"/>
</dbReference>
<organism evidence="15 16">
    <name type="scientific">Allacma fusca</name>
    <dbReference type="NCBI Taxonomy" id="39272"/>
    <lineage>
        <taxon>Eukaryota</taxon>
        <taxon>Metazoa</taxon>
        <taxon>Ecdysozoa</taxon>
        <taxon>Arthropoda</taxon>
        <taxon>Hexapoda</taxon>
        <taxon>Collembola</taxon>
        <taxon>Symphypleona</taxon>
        <taxon>Sminthuridae</taxon>
        <taxon>Allacma</taxon>
    </lineage>
</organism>
<evidence type="ECO:0000256" key="3">
    <source>
        <dbReference type="ARBA" id="ARBA00021888"/>
    </source>
</evidence>
<feature type="compositionally biased region" description="Polar residues" evidence="13">
    <location>
        <begin position="97"/>
        <end position="107"/>
    </location>
</feature>
<feature type="compositionally biased region" description="Basic residues" evidence="13">
    <location>
        <begin position="844"/>
        <end position="860"/>
    </location>
</feature>
<feature type="compositionally biased region" description="Basic and acidic residues" evidence="13">
    <location>
        <begin position="820"/>
        <end position="833"/>
    </location>
</feature>
<comment type="function">
    <text evidence="11">Has a role in transcriptional regulation. Acts in parallel with the Ras/MAPK and the PI3K/PKB pathways in the control of cell identity and cellular growth. Essential for regulation of the cytoskeleton and cell growth but not for cell proliferation or growth rate. Required specifically for the microtubule-based basal transport of lipid droplets. Plays a partially redundant function downstream of Raf in cell fate specification in the developing eye. Pair-rule protein that regulates embryonic cellularization, gastrulation and segmentation.</text>
</comment>
<keyword evidence="5" id="KW-0597">Phosphoprotein</keyword>
<feature type="region of interest" description="Disordered" evidence="13">
    <location>
        <begin position="134"/>
        <end position="190"/>
    </location>
</feature>
<keyword evidence="4" id="KW-0217">Developmental protein</keyword>
<dbReference type="AlphaFoldDB" id="A0A8J2JFW5"/>
<dbReference type="EMBL" id="CAJVCH010043913">
    <property type="protein sequence ID" value="CAG7717192.1"/>
    <property type="molecule type" value="Genomic_DNA"/>
</dbReference>
<evidence type="ECO:0000256" key="9">
    <source>
        <dbReference type="ARBA" id="ARBA00023163"/>
    </source>
</evidence>
<feature type="compositionally biased region" description="Basic and acidic residues" evidence="13">
    <location>
        <begin position="521"/>
        <end position="537"/>
    </location>
</feature>
<sequence>MLRGYSRHDGISNKQSAKERDRERQRERQRQERAQMLPNDDKDISTSAHDLFHAPVKVDPSVEDPTTLEIRNTLGNFENVRHILVEGPAGRSLIGVDQNSNASSVHNPRSGPLRPGQPGSAIKASIHTRNYQHNNAVNSNSNNPQNNHKPTQKVPQRENQLPHSIIQSGNTNNSSNSGVNNPPGQKNSVKKPYVYNNILDTNSTSGSVESLNNAVKVDRNVNNSSGGIVSVETVSAEITNVKDFPTRKPALERADSQLELESILKEMMDVTAPITAIQTPAKESPAKKYNNTPRRASKSEEAIFQTLHEGMNVPQPLTDMDSSESSSSGTESSGSDSEDSSSGSQGCQDNEDLSISKPVAPANSPARWDLLSFMKKDVRGTPDSSGATTTKSPKDGKPRENPLTSSTIDSEESPGEVAVKLESSVTSTSIFGKSMSSSPVESATSGSKYTKSTNVPHATHLDVVEGQYSKVPGKSPRKTPDVKPEFSSKLPPQTIPMKGPQTAAIGASKGASLSATSSEDEEKKPKEPLRPPPEKSKSQSGANKRKWRSSPSPEHHRGHKSEDDDSSPEAEKTKSQAVQDENKKNTIMKLFRPNKKKGKMDSPSLENEGTKASTGGSASGSGRGKGAKPSAPNRVSAKDSGRKSNSSTAIFVHNGDLDSKKNSSSSTSAAGKKRESNVKDSATSHSSSHRNSRKRSHKSHSSATSSSHKNSNEGTTATSNANPAVINNNPSIAGNRVKDEPAGKSHPSSLMCRIPLSVLLRRPPIPPTTTSSNIKPEKDSDKGGGSTCALVGNSDSSHRVRLHYDPSRVGSSSDHASNALHHDPVTDRQRDDPLCSDSEQPTSKSRKRPKKKPRSPKKITKKLEPDSHSHSKVGLEEDSGVVEVSSNVFGYTSCDSVSVSTTRTPPVELDIPPAPDSSLNPPHLPSPVVPPQPVYYSFFEKNDTQHHEDYYTRDQDTYLEEAKRLKHKADNEKLSTTQASTYLEAGLYFILTGLSMERDRAVGSQSAFTMYKDTLSLIRYIGTRFRSGRADYSNAMEAKIIVLSMRCQSLLSLKLFKIKTRETKDIVQYLADHFSKAPPVEVAPIPNSPQLSTPSPHSPTSSPAGSTGILQHTPSPHPHQNHLLTSVPRSIYSQMYKHYTNTYNLMQAHELWEAADSLVERYHMEEFFVSIDRQYGPLTLHNSLVDLVRYVKHCLKVLKICSDIS</sequence>
<keyword evidence="9" id="KW-0804">Transcription</keyword>
<feature type="compositionally biased region" description="Low complexity" evidence="13">
    <location>
        <begin position="1088"/>
        <end position="1107"/>
    </location>
</feature>
<dbReference type="GO" id="GO:0010468">
    <property type="term" value="P:regulation of gene expression"/>
    <property type="evidence" value="ECO:0007669"/>
    <property type="project" value="InterPro"/>
</dbReference>
<dbReference type="PANTHER" id="PTHR10528">
    <property type="entry name" value="AF4/FMR2 FAMILY MEMBER"/>
    <property type="match status" value="1"/>
</dbReference>
<evidence type="ECO:0000256" key="11">
    <source>
        <dbReference type="ARBA" id="ARBA00024653"/>
    </source>
</evidence>
<feature type="region of interest" description="Disordered" evidence="13">
    <location>
        <begin position="94"/>
        <end position="121"/>
    </location>
</feature>
<feature type="compositionally biased region" description="Polar residues" evidence="13">
    <location>
        <begin position="382"/>
        <end position="391"/>
    </location>
</feature>
<dbReference type="PANTHER" id="PTHR10528:SF17">
    <property type="entry name" value="AF4_FMR2 FAMILY MEMBER LILLI"/>
    <property type="match status" value="1"/>
</dbReference>
<feature type="compositionally biased region" description="Low complexity" evidence="13">
    <location>
        <begin position="323"/>
        <end position="344"/>
    </location>
</feature>
<dbReference type="GO" id="GO:0007366">
    <property type="term" value="P:periodic partitioning by pair rule gene"/>
    <property type="evidence" value="ECO:0007669"/>
    <property type="project" value="UniProtKB-KW"/>
</dbReference>
<protein>
    <recommendedName>
        <fullName evidence="3">AF4/FMR2 family member lilli</fullName>
    </recommendedName>
    <alternativeName>
        <fullName evidence="12">Protein lilliputian</fullName>
    </alternativeName>
</protein>
<name>A0A8J2JFW5_9HEXA</name>
<evidence type="ECO:0000313" key="15">
    <source>
        <dbReference type="EMBL" id="CAG7717192.1"/>
    </source>
</evidence>